<dbReference type="PROSITE" id="PS00018">
    <property type="entry name" value="EF_HAND_1"/>
    <property type="match status" value="1"/>
</dbReference>
<evidence type="ECO:0000313" key="6">
    <source>
        <dbReference type="Proteomes" id="UP000034543"/>
    </source>
</evidence>
<dbReference type="InterPro" id="IPR055372">
    <property type="entry name" value="CBM96"/>
</dbReference>
<dbReference type="PATRIC" id="fig|1618436.3.peg.732"/>
<dbReference type="Proteomes" id="UP000034543">
    <property type="component" value="Unassembled WGS sequence"/>
</dbReference>
<dbReference type="InterPro" id="IPR018247">
    <property type="entry name" value="EF_Hand_1_Ca_BS"/>
</dbReference>
<name>A0A0G1CH76_9BACT</name>
<evidence type="ECO:0000259" key="4">
    <source>
        <dbReference type="Pfam" id="PF24517"/>
    </source>
</evidence>
<comment type="subcellular location">
    <subcellularLocation>
        <location evidence="1">Secreted</location>
    </subcellularLocation>
</comment>
<accession>A0A0G1CH76</accession>
<comment type="caution">
    <text evidence="5">The sequence shown here is derived from an EMBL/GenBank/DDBJ whole genome shotgun (WGS) entry which is preliminary data.</text>
</comment>
<keyword evidence="2" id="KW-0964">Secreted</keyword>
<dbReference type="STRING" id="1618436.UV59_C0013G0007"/>
<dbReference type="NCBIfam" id="NF033679">
    <property type="entry name" value="DNRLRE_dom"/>
    <property type="match status" value="1"/>
</dbReference>
<evidence type="ECO:0000256" key="2">
    <source>
        <dbReference type="ARBA" id="ARBA00022525"/>
    </source>
</evidence>
<dbReference type="GO" id="GO:0005576">
    <property type="term" value="C:extracellular region"/>
    <property type="evidence" value="ECO:0007669"/>
    <property type="project" value="UniProtKB-SubCell"/>
</dbReference>
<evidence type="ECO:0000313" key="5">
    <source>
        <dbReference type="EMBL" id="KKS84829.1"/>
    </source>
</evidence>
<feature type="domain" description="Carbohydrate-binding module family 96" evidence="4">
    <location>
        <begin position="277"/>
        <end position="430"/>
    </location>
</feature>
<proteinExistence type="predicted"/>
<evidence type="ECO:0000256" key="3">
    <source>
        <dbReference type="ARBA" id="ARBA00022729"/>
    </source>
</evidence>
<dbReference type="Gene3D" id="2.60.40.1190">
    <property type="match status" value="1"/>
</dbReference>
<sequence length="499" mass="55297">MKYRLSIIFTIILFLVISTRVHAVAPTIFIPHFSGTIPFEQTGIFWFGQVTPTQNYADVRVGYNDQELYLYFAVFDRRLWYDQTPTAAELTQWDALRLYIDTTSETDAIDDSVFRLTAQLNGGGAQSNYQESARGNGTDFSITPIQYTTLPGWRGDALNNSGDDRGWAETIRIPFASLQLPVPAANTPWRVGIELFDRDDQVGTAIPVTDWPNGFIALNPATWGNFVFGLPIYQSSATTQDQTVTIRHKLNSVIAPDASVGGGSVCGDGLDFWSEWGNKNYTSEPNIYIQNQSDVADWPCFSKIYLTFPMNSIPQGKVIKSAILTIHQFGNAGETGQAQDSFVQVSETASDWSESTITWNTAPQSQGNSSYSWVAPIITFPGWPGVARTWDVTWLLNKNYQAQLPLQLVMYSADSAYHSGKYFVSADTGNWNVAGRPTLTVTYGDSVITADIDHNQKVNIFDAGLLFVNFGTSQFDLNGDGVVNGNDVKQLLLNWGTLF</sequence>
<organism evidence="5 6">
    <name type="scientific">Candidatus Gottesmanbacteria bacterium GW2011_GWA1_43_11</name>
    <dbReference type="NCBI Taxonomy" id="1618436"/>
    <lineage>
        <taxon>Bacteria</taxon>
        <taxon>Candidatus Gottesmaniibacteriota</taxon>
    </lineage>
</organism>
<keyword evidence="3" id="KW-0732">Signal</keyword>
<dbReference type="Pfam" id="PF24517">
    <property type="entry name" value="CBM96"/>
    <property type="match status" value="1"/>
</dbReference>
<dbReference type="EMBL" id="LCFB01000013">
    <property type="protein sequence ID" value="KKS84829.1"/>
    <property type="molecule type" value="Genomic_DNA"/>
</dbReference>
<reference evidence="5 6" key="1">
    <citation type="journal article" date="2015" name="Nature">
        <title>rRNA introns, odd ribosomes, and small enigmatic genomes across a large radiation of phyla.</title>
        <authorList>
            <person name="Brown C.T."/>
            <person name="Hug L.A."/>
            <person name="Thomas B.C."/>
            <person name="Sharon I."/>
            <person name="Castelle C.J."/>
            <person name="Singh A."/>
            <person name="Wilkins M.J."/>
            <person name="Williams K.H."/>
            <person name="Banfield J.F."/>
        </authorList>
    </citation>
    <scope>NUCLEOTIDE SEQUENCE [LARGE SCALE GENOMIC DNA]</scope>
</reference>
<dbReference type="SUPFAM" id="SSF49344">
    <property type="entry name" value="CBD9-like"/>
    <property type="match status" value="1"/>
</dbReference>
<evidence type="ECO:0000256" key="1">
    <source>
        <dbReference type="ARBA" id="ARBA00004613"/>
    </source>
</evidence>
<protein>
    <recommendedName>
        <fullName evidence="4">Carbohydrate-binding module family 96 domain-containing protein</fullName>
    </recommendedName>
</protein>
<gene>
    <name evidence="5" type="ORF">UV59_C0013G0007</name>
</gene>
<dbReference type="AlphaFoldDB" id="A0A0G1CH76"/>